<feature type="compositionally biased region" description="Low complexity" evidence="6">
    <location>
        <begin position="207"/>
        <end position="217"/>
    </location>
</feature>
<name>A0ABP8Z2M9_9ACTN</name>
<gene>
    <name evidence="9" type="ORF">GCM10023217_12290</name>
</gene>
<keyword evidence="10" id="KW-1185">Reference proteome</keyword>
<evidence type="ECO:0000313" key="10">
    <source>
        <dbReference type="Proteomes" id="UP001500822"/>
    </source>
</evidence>
<dbReference type="EC" id="3.4.21.89" evidence="5"/>
<dbReference type="CDD" id="cd06530">
    <property type="entry name" value="S26_SPase_I"/>
    <property type="match status" value="1"/>
</dbReference>
<dbReference type="InterPro" id="IPR001733">
    <property type="entry name" value="Peptidase_S26B"/>
</dbReference>
<dbReference type="PANTHER" id="PTHR10806:SF6">
    <property type="entry name" value="SIGNAL PEPTIDASE COMPLEX CATALYTIC SUBUNIT SEC11"/>
    <property type="match status" value="1"/>
</dbReference>
<feature type="compositionally biased region" description="Polar residues" evidence="6">
    <location>
        <begin position="313"/>
        <end position="332"/>
    </location>
</feature>
<comment type="caution">
    <text evidence="9">The sequence shown here is derived from an EMBL/GenBank/DDBJ whole genome shotgun (WGS) entry which is preliminary data.</text>
</comment>
<feature type="domain" description="Peptidase S26" evidence="8">
    <location>
        <begin position="48"/>
        <end position="112"/>
    </location>
</feature>
<dbReference type="Pfam" id="PF10502">
    <property type="entry name" value="Peptidase_S26"/>
    <property type="match status" value="1"/>
</dbReference>
<dbReference type="RefSeq" id="WP_345312808.1">
    <property type="nucleotide sequence ID" value="NZ_BAABIE010000004.1"/>
</dbReference>
<evidence type="ECO:0000256" key="7">
    <source>
        <dbReference type="SAM" id="Phobius"/>
    </source>
</evidence>
<protein>
    <recommendedName>
        <fullName evidence="5">Signal peptidase I</fullName>
        <ecNumber evidence="5">3.4.21.89</ecNumber>
    </recommendedName>
</protein>
<keyword evidence="3 7" id="KW-1133">Transmembrane helix</keyword>
<comment type="subcellular location">
    <subcellularLocation>
        <location evidence="1">Membrane</location>
    </subcellularLocation>
</comment>
<dbReference type="SUPFAM" id="SSF51306">
    <property type="entry name" value="LexA/Signal peptidase"/>
    <property type="match status" value="1"/>
</dbReference>
<proteinExistence type="predicted"/>
<feature type="transmembrane region" description="Helical" evidence="7">
    <location>
        <begin position="175"/>
        <end position="193"/>
    </location>
</feature>
<dbReference type="Proteomes" id="UP001500822">
    <property type="component" value="Unassembled WGS sequence"/>
</dbReference>
<keyword evidence="4 7" id="KW-0472">Membrane</keyword>
<evidence type="ECO:0000256" key="2">
    <source>
        <dbReference type="ARBA" id="ARBA00022692"/>
    </source>
</evidence>
<evidence type="ECO:0000256" key="5">
    <source>
        <dbReference type="NCBIfam" id="TIGR02228"/>
    </source>
</evidence>
<dbReference type="PANTHER" id="PTHR10806">
    <property type="entry name" value="SIGNAL PEPTIDASE COMPLEX CATALYTIC SUBUNIT SEC11"/>
    <property type="match status" value="1"/>
</dbReference>
<keyword evidence="2 7" id="KW-0812">Transmembrane</keyword>
<evidence type="ECO:0000313" key="9">
    <source>
        <dbReference type="EMBL" id="GAA4744828.1"/>
    </source>
</evidence>
<feature type="compositionally biased region" description="Polar residues" evidence="6">
    <location>
        <begin position="253"/>
        <end position="276"/>
    </location>
</feature>
<dbReference type="InterPro" id="IPR036286">
    <property type="entry name" value="LexA/Signal_pep-like_sf"/>
</dbReference>
<evidence type="ECO:0000256" key="3">
    <source>
        <dbReference type="ARBA" id="ARBA00022989"/>
    </source>
</evidence>
<feature type="compositionally biased region" description="Basic and acidic residues" evidence="6">
    <location>
        <begin position="1"/>
        <end position="13"/>
    </location>
</feature>
<accession>A0ABP8Z2M9</accession>
<reference evidence="10" key="1">
    <citation type="journal article" date="2019" name="Int. J. Syst. Evol. Microbiol.">
        <title>The Global Catalogue of Microorganisms (GCM) 10K type strain sequencing project: providing services to taxonomists for standard genome sequencing and annotation.</title>
        <authorList>
            <consortium name="The Broad Institute Genomics Platform"/>
            <consortium name="The Broad Institute Genome Sequencing Center for Infectious Disease"/>
            <person name="Wu L."/>
            <person name="Ma J."/>
        </authorList>
    </citation>
    <scope>NUCLEOTIDE SEQUENCE [LARGE SCALE GENOMIC DNA]</scope>
    <source>
        <strain evidence="10">JCM 18077</strain>
    </source>
</reference>
<feature type="region of interest" description="Disordered" evidence="6">
    <location>
        <begin position="251"/>
        <end position="339"/>
    </location>
</feature>
<evidence type="ECO:0000256" key="1">
    <source>
        <dbReference type="ARBA" id="ARBA00004370"/>
    </source>
</evidence>
<dbReference type="InterPro" id="IPR019533">
    <property type="entry name" value="Peptidase_S26"/>
</dbReference>
<evidence type="ECO:0000256" key="4">
    <source>
        <dbReference type="ARBA" id="ARBA00023136"/>
    </source>
</evidence>
<organism evidence="9 10">
    <name type="scientific">Gordonia alkaliphila</name>
    <dbReference type="NCBI Taxonomy" id="1053547"/>
    <lineage>
        <taxon>Bacteria</taxon>
        <taxon>Bacillati</taxon>
        <taxon>Actinomycetota</taxon>
        <taxon>Actinomycetes</taxon>
        <taxon>Mycobacteriales</taxon>
        <taxon>Gordoniaceae</taxon>
        <taxon>Gordonia</taxon>
    </lineage>
</organism>
<evidence type="ECO:0000259" key="8">
    <source>
        <dbReference type="Pfam" id="PF10502"/>
    </source>
</evidence>
<evidence type="ECO:0000256" key="6">
    <source>
        <dbReference type="SAM" id="MobiDB-lite"/>
    </source>
</evidence>
<dbReference type="NCBIfam" id="TIGR02228">
    <property type="entry name" value="sigpep_I_arch"/>
    <property type="match status" value="1"/>
</dbReference>
<feature type="transmembrane region" description="Helical" evidence="7">
    <location>
        <begin position="40"/>
        <end position="59"/>
    </location>
</feature>
<feature type="region of interest" description="Disordered" evidence="6">
    <location>
        <begin position="200"/>
        <end position="239"/>
    </location>
</feature>
<sequence length="339" mass="35424">MRRGNHHADDVHDASPVAVGTEQESGDDEATPLSWWVKNIASWTLLTAAVGLLAVMVVIPRLTGSTAYTVLTGSMEPNYPPGTMIVVKPTPGEDLSPGDVITFQPKSGDPSVVTHRIVSTFYDSDGKRRFITKGDANKVQDDTQLVADQIRGKLIYSVPYLGRINTVLTNSMRSVAIFLIAGGLGAYALWMWYSSYRDRGKAEGEDSSNPSASSGASYGQEGLGAPAPDSPRNAENSAGTRVLSSLAELFSGSGRTDTSSTNSARQPGNGSTQSANVAGPLLGPPRPPAVQSGPHSQDFAHPTAGAYRPAPKQSASTCASCGSPTGPSSAITQPIPLIQ</sequence>
<feature type="region of interest" description="Disordered" evidence="6">
    <location>
        <begin position="1"/>
        <end position="29"/>
    </location>
</feature>
<dbReference type="PRINTS" id="PR00728">
    <property type="entry name" value="SIGNALPTASE"/>
</dbReference>
<dbReference type="EMBL" id="BAABIE010000004">
    <property type="protein sequence ID" value="GAA4744828.1"/>
    <property type="molecule type" value="Genomic_DNA"/>
</dbReference>